<reference evidence="1 2" key="1">
    <citation type="submission" date="2024-04" db="EMBL/GenBank/DDBJ databases">
        <authorList>
            <person name="Fracassetti M."/>
        </authorList>
    </citation>
    <scope>NUCLEOTIDE SEQUENCE [LARGE SCALE GENOMIC DNA]</scope>
</reference>
<proteinExistence type="predicted"/>
<name>A0AAV2G5V9_9ROSI</name>
<accession>A0AAV2G5V9</accession>
<evidence type="ECO:0000313" key="1">
    <source>
        <dbReference type="EMBL" id="CAL1405537.1"/>
    </source>
</evidence>
<dbReference type="AlphaFoldDB" id="A0AAV2G5V9"/>
<keyword evidence="2" id="KW-1185">Reference proteome</keyword>
<dbReference type="EMBL" id="OZ034821">
    <property type="protein sequence ID" value="CAL1405537.1"/>
    <property type="molecule type" value="Genomic_DNA"/>
</dbReference>
<protein>
    <submittedName>
        <fullName evidence="1">Uncharacterized protein</fullName>
    </submittedName>
</protein>
<sequence length="103" mass="10901">MVLAISPERASTTSAIQISPYDLRLCNLGFFGFSCQASASTIIDFFDSPPSSTATASASVLFFVSPPPSTAIAWQGPCSSFLLCVDYLPHRPPSSLFHLAGIV</sequence>
<organism evidence="1 2">
    <name type="scientific">Linum trigynum</name>
    <dbReference type="NCBI Taxonomy" id="586398"/>
    <lineage>
        <taxon>Eukaryota</taxon>
        <taxon>Viridiplantae</taxon>
        <taxon>Streptophyta</taxon>
        <taxon>Embryophyta</taxon>
        <taxon>Tracheophyta</taxon>
        <taxon>Spermatophyta</taxon>
        <taxon>Magnoliopsida</taxon>
        <taxon>eudicotyledons</taxon>
        <taxon>Gunneridae</taxon>
        <taxon>Pentapetalae</taxon>
        <taxon>rosids</taxon>
        <taxon>fabids</taxon>
        <taxon>Malpighiales</taxon>
        <taxon>Linaceae</taxon>
        <taxon>Linum</taxon>
    </lineage>
</organism>
<dbReference type="Proteomes" id="UP001497516">
    <property type="component" value="Chromosome 8"/>
</dbReference>
<gene>
    <name evidence="1" type="ORF">LTRI10_LOCUS45318</name>
</gene>
<evidence type="ECO:0000313" key="2">
    <source>
        <dbReference type="Proteomes" id="UP001497516"/>
    </source>
</evidence>